<evidence type="ECO:0000313" key="2">
    <source>
        <dbReference type="EMBL" id="KAJ7310676.1"/>
    </source>
</evidence>
<dbReference type="AlphaFoldDB" id="A0AAD6Z701"/>
<keyword evidence="3" id="KW-1185">Reference proteome</keyword>
<reference evidence="2" key="1">
    <citation type="submission" date="2023-03" db="EMBL/GenBank/DDBJ databases">
        <title>Massive genome expansion in bonnet fungi (Mycena s.s.) driven by repeated elements and novel gene families across ecological guilds.</title>
        <authorList>
            <consortium name="Lawrence Berkeley National Laboratory"/>
            <person name="Harder C.B."/>
            <person name="Miyauchi S."/>
            <person name="Viragh M."/>
            <person name="Kuo A."/>
            <person name="Thoen E."/>
            <person name="Andreopoulos B."/>
            <person name="Lu D."/>
            <person name="Skrede I."/>
            <person name="Drula E."/>
            <person name="Henrissat B."/>
            <person name="Morin E."/>
            <person name="Kohler A."/>
            <person name="Barry K."/>
            <person name="LaButti K."/>
            <person name="Morin E."/>
            <person name="Salamov A."/>
            <person name="Lipzen A."/>
            <person name="Mereny Z."/>
            <person name="Hegedus B."/>
            <person name="Baldrian P."/>
            <person name="Stursova M."/>
            <person name="Weitz H."/>
            <person name="Taylor A."/>
            <person name="Grigoriev I.V."/>
            <person name="Nagy L.G."/>
            <person name="Martin F."/>
            <person name="Kauserud H."/>
        </authorList>
    </citation>
    <scope>NUCLEOTIDE SEQUENCE</scope>
    <source>
        <strain evidence="2">CBHHK002</strain>
    </source>
</reference>
<dbReference type="PANTHER" id="PTHR33096:SF1">
    <property type="entry name" value="CXC1-LIKE CYSTEINE CLUSTER ASSOCIATED WITH KDZ TRANSPOSASES DOMAIN-CONTAINING PROTEIN"/>
    <property type="match status" value="1"/>
</dbReference>
<feature type="signal peptide" evidence="1">
    <location>
        <begin position="1"/>
        <end position="30"/>
    </location>
</feature>
<gene>
    <name evidence="2" type="ORF">DFH08DRAFT_1046440</name>
</gene>
<evidence type="ECO:0000256" key="1">
    <source>
        <dbReference type="SAM" id="SignalP"/>
    </source>
</evidence>
<protein>
    <submittedName>
        <fullName evidence="2">Uncharacterized protein</fullName>
    </submittedName>
</protein>
<dbReference type="InterPro" id="IPR040521">
    <property type="entry name" value="KDZ"/>
</dbReference>
<sequence length="537" mass="60503">MSSVTLWRFLLPYFSALFSTLVTYVPRAAGNEAALKVVGSGGEEGGGGGGLIERERFLRLAVLVLRFQSIAAQMEEKHVIKTWMMSEERQAHLALQGLEQTPDIPEDVDLPDFAQDDDILHGHAGESIPEDEADQDDVDLLQELREHHNQLFSGCSRRRRDRRTRCNRTQIMVDMFAVQLEKITNAYMDWSLTMADKGLGGDYTQLEGSVEEEKHPVWVVDLFSAYYQDVPIVDADVFIALVFVQNGLMPCSPHEPSVVMTMRVVEVFCVLQICCPWLRMQAFVHRICALHGVAPRPYLGQKFSVAYNIYLSIRAEVDKRVKVTLGQDASNWRLKNACPACATEAAFDHDPEQQQLDEEVLAPRDVNKWGNEGMNVLMRGFEEGAEQDDGAGCDERWENMKQDVTARTYRMYDETGIFLALCRHGFMLVIVDMVQSGELAKYSLAVINHLICVLGEVAVGVVIGCKTGKMVKEHPRLSQLAFDNKFRCLMGSFHGLGHGRLCQVSNLVMYMEGMGLEDWEGCESWFLKLNALVSMTR</sequence>
<dbReference type="Pfam" id="PF18758">
    <property type="entry name" value="KDZ"/>
    <property type="match status" value="1"/>
</dbReference>
<name>A0AAD6Z701_9AGAR</name>
<dbReference type="PANTHER" id="PTHR33096">
    <property type="entry name" value="CXC2 DOMAIN-CONTAINING PROTEIN"/>
    <property type="match status" value="1"/>
</dbReference>
<organism evidence="2 3">
    <name type="scientific">Mycena albidolilacea</name>
    <dbReference type="NCBI Taxonomy" id="1033008"/>
    <lineage>
        <taxon>Eukaryota</taxon>
        <taxon>Fungi</taxon>
        <taxon>Dikarya</taxon>
        <taxon>Basidiomycota</taxon>
        <taxon>Agaricomycotina</taxon>
        <taxon>Agaricomycetes</taxon>
        <taxon>Agaricomycetidae</taxon>
        <taxon>Agaricales</taxon>
        <taxon>Marasmiineae</taxon>
        <taxon>Mycenaceae</taxon>
        <taxon>Mycena</taxon>
    </lineage>
</organism>
<comment type="caution">
    <text evidence="2">The sequence shown here is derived from an EMBL/GenBank/DDBJ whole genome shotgun (WGS) entry which is preliminary data.</text>
</comment>
<evidence type="ECO:0000313" key="3">
    <source>
        <dbReference type="Proteomes" id="UP001218218"/>
    </source>
</evidence>
<accession>A0AAD6Z701</accession>
<feature type="chain" id="PRO_5042170787" evidence="1">
    <location>
        <begin position="31"/>
        <end position="537"/>
    </location>
</feature>
<keyword evidence="1" id="KW-0732">Signal</keyword>
<proteinExistence type="predicted"/>
<dbReference type="EMBL" id="JARIHO010000078">
    <property type="protein sequence ID" value="KAJ7310676.1"/>
    <property type="molecule type" value="Genomic_DNA"/>
</dbReference>
<dbReference type="Proteomes" id="UP001218218">
    <property type="component" value="Unassembled WGS sequence"/>
</dbReference>